<dbReference type="PANTHER" id="PTHR46095">
    <property type="entry name" value="ZINC FINGER PROTEIN 593"/>
    <property type="match status" value="1"/>
</dbReference>
<keyword evidence="8" id="KW-0539">Nucleus</keyword>
<evidence type="ECO:0000256" key="13">
    <source>
        <dbReference type="PROSITE-ProRule" id="PRU00042"/>
    </source>
</evidence>
<evidence type="ECO:0000256" key="10">
    <source>
        <dbReference type="ARBA" id="ARBA00057732"/>
    </source>
</evidence>
<keyword evidence="4" id="KW-0690">Ribosome biogenesis</keyword>
<dbReference type="InterPro" id="IPR003604">
    <property type="entry name" value="Matrin/U1-like-C_Znf_C2H2"/>
</dbReference>
<sequence length="104" mass="12328">MPKKHTTSNKTRKRKGKDMDEIIEAMRSEKRRYFTTQQVDFDLDLPGGGKFYCTECDRYFIDEKSLNSHTSTKVHRQRLKRLRESAYTQREAEESVGLKTKTYA</sequence>
<dbReference type="FunFam" id="3.30.160.60:FF:000299">
    <property type="entry name" value="Zinc finger protein 593"/>
    <property type="match status" value="1"/>
</dbReference>
<organism evidence="15">
    <name type="scientific">Loa loa</name>
    <name type="common">Eye worm</name>
    <name type="synonym">Filaria loa</name>
    <dbReference type="NCBI Taxonomy" id="7209"/>
    <lineage>
        <taxon>Eukaryota</taxon>
        <taxon>Metazoa</taxon>
        <taxon>Ecdysozoa</taxon>
        <taxon>Nematoda</taxon>
        <taxon>Chromadorea</taxon>
        <taxon>Rhabditida</taxon>
        <taxon>Spirurina</taxon>
        <taxon>Spiruromorpha</taxon>
        <taxon>Filarioidea</taxon>
        <taxon>Onchocercidae</taxon>
        <taxon>Loa</taxon>
    </lineage>
</organism>
<dbReference type="SMART" id="SM00451">
    <property type="entry name" value="ZnF_U1"/>
    <property type="match status" value="1"/>
</dbReference>
<dbReference type="OrthoDB" id="24683at2759"/>
<dbReference type="GO" id="GO:0042254">
    <property type="term" value="P:ribosome biogenesis"/>
    <property type="evidence" value="ECO:0007669"/>
    <property type="project" value="UniProtKB-KW"/>
</dbReference>
<evidence type="ECO:0000256" key="7">
    <source>
        <dbReference type="ARBA" id="ARBA00022833"/>
    </source>
</evidence>
<name>A0A1S0TPZ9_LOALO</name>
<keyword evidence="5" id="KW-0479">Metal-binding</keyword>
<evidence type="ECO:0000259" key="14">
    <source>
        <dbReference type="PROSITE" id="PS50157"/>
    </source>
</evidence>
<dbReference type="OMA" id="RKMETQP"/>
<keyword evidence="6 13" id="KW-0863">Zinc-finger</keyword>
<evidence type="ECO:0000313" key="15">
    <source>
        <dbReference type="EMBL" id="EFO17501.1"/>
    </source>
</evidence>
<dbReference type="GO" id="GO:0043021">
    <property type="term" value="F:ribonucleoprotein complex binding"/>
    <property type="evidence" value="ECO:0007669"/>
    <property type="project" value="UniProtKB-ARBA"/>
</dbReference>
<dbReference type="InterPro" id="IPR013087">
    <property type="entry name" value="Znf_C2H2_type"/>
</dbReference>
<gene>
    <name evidence="15" type="ORF">LOAG_11000</name>
</gene>
<keyword evidence="7" id="KW-0862">Zinc</keyword>
<dbReference type="GeneID" id="9948446"/>
<dbReference type="PROSITE" id="PS00028">
    <property type="entry name" value="ZINC_FINGER_C2H2_1"/>
    <property type="match status" value="1"/>
</dbReference>
<evidence type="ECO:0000256" key="8">
    <source>
        <dbReference type="ARBA" id="ARBA00023242"/>
    </source>
</evidence>
<dbReference type="Gene3D" id="3.30.160.60">
    <property type="entry name" value="Classic Zinc Finger"/>
    <property type="match status" value="1"/>
</dbReference>
<evidence type="ECO:0000256" key="4">
    <source>
        <dbReference type="ARBA" id="ARBA00022517"/>
    </source>
</evidence>
<feature type="domain" description="C2H2-type" evidence="14">
    <location>
        <begin position="51"/>
        <end position="75"/>
    </location>
</feature>
<dbReference type="GO" id="GO:0003676">
    <property type="term" value="F:nucleic acid binding"/>
    <property type="evidence" value="ECO:0007669"/>
    <property type="project" value="InterPro"/>
</dbReference>
<dbReference type="GO" id="GO:0008270">
    <property type="term" value="F:zinc ion binding"/>
    <property type="evidence" value="ECO:0007669"/>
    <property type="project" value="UniProtKB-KW"/>
</dbReference>
<reference evidence="15" key="1">
    <citation type="submission" date="2012-04" db="EMBL/GenBank/DDBJ databases">
        <title>The Genome Sequence of Loa loa.</title>
        <authorList>
            <consortium name="The Broad Institute Genome Sequencing Platform"/>
            <consortium name="Broad Institute Genome Sequencing Center for Infectious Disease"/>
            <person name="Nutman T.B."/>
            <person name="Fink D.L."/>
            <person name="Russ C."/>
            <person name="Young S."/>
            <person name="Zeng Q."/>
            <person name="Gargeya S."/>
            <person name="Alvarado L."/>
            <person name="Berlin A."/>
            <person name="Chapman S.B."/>
            <person name="Chen Z."/>
            <person name="Freedman E."/>
            <person name="Gellesch M."/>
            <person name="Goldberg J."/>
            <person name="Griggs A."/>
            <person name="Gujja S."/>
            <person name="Heilman E.R."/>
            <person name="Heiman D."/>
            <person name="Howarth C."/>
            <person name="Mehta T."/>
            <person name="Neiman D."/>
            <person name="Pearson M."/>
            <person name="Roberts A."/>
            <person name="Saif S."/>
            <person name="Shea T."/>
            <person name="Shenoy N."/>
            <person name="Sisk P."/>
            <person name="Stolte C."/>
            <person name="Sykes S."/>
            <person name="White J."/>
            <person name="Yandava C."/>
            <person name="Haas B."/>
            <person name="Henn M.R."/>
            <person name="Nusbaum C."/>
            <person name="Birren B."/>
        </authorList>
    </citation>
    <scope>NUCLEOTIDE SEQUENCE [LARGE SCALE GENOMIC DNA]</scope>
</reference>
<dbReference type="SUPFAM" id="SSF57667">
    <property type="entry name" value="beta-beta-alpha zinc fingers"/>
    <property type="match status" value="1"/>
</dbReference>
<accession>A0A1S0TPZ9</accession>
<evidence type="ECO:0000256" key="12">
    <source>
        <dbReference type="ARBA" id="ARBA00068297"/>
    </source>
</evidence>
<evidence type="ECO:0000256" key="1">
    <source>
        <dbReference type="ARBA" id="ARBA00004123"/>
    </source>
</evidence>
<dbReference type="AlphaFoldDB" id="A0A1S0TPZ9"/>
<dbReference type="FunCoup" id="A0A1S0TPZ9">
    <property type="interactions" value="1204"/>
</dbReference>
<dbReference type="Pfam" id="PF12171">
    <property type="entry name" value="zf-C2H2_jaz"/>
    <property type="match status" value="1"/>
</dbReference>
<dbReference type="InterPro" id="IPR036236">
    <property type="entry name" value="Znf_C2H2_sf"/>
</dbReference>
<keyword evidence="3" id="KW-0963">Cytoplasm</keyword>
<comment type="subunit">
    <text evidence="11">Associates with pre-60S ribosomal particles; released from the pre-60S particle very early in the cytoplasm.</text>
</comment>
<evidence type="ECO:0000256" key="9">
    <source>
        <dbReference type="ARBA" id="ARBA00038064"/>
    </source>
</evidence>
<dbReference type="CTD" id="9948446"/>
<dbReference type="GO" id="GO:0005634">
    <property type="term" value="C:nucleus"/>
    <property type="evidence" value="ECO:0007669"/>
    <property type="project" value="UniProtKB-SubCell"/>
</dbReference>
<dbReference type="KEGG" id="loa:LOAG_11000"/>
<dbReference type="GO" id="GO:0005737">
    <property type="term" value="C:cytoplasm"/>
    <property type="evidence" value="ECO:0007669"/>
    <property type="project" value="UniProtKB-SubCell"/>
</dbReference>
<protein>
    <recommendedName>
        <fullName evidence="12">Zinc finger protein 593 homolog</fullName>
    </recommendedName>
</protein>
<comment type="similarity">
    <text evidence="9">Belongs to the ZNF593/BUD20 C2H2-type zinc-finger protein family.</text>
</comment>
<evidence type="ECO:0000256" key="3">
    <source>
        <dbReference type="ARBA" id="ARBA00022490"/>
    </source>
</evidence>
<dbReference type="InterPro" id="IPR022755">
    <property type="entry name" value="Znf_C2H2_jaz"/>
</dbReference>
<evidence type="ECO:0000256" key="2">
    <source>
        <dbReference type="ARBA" id="ARBA00004496"/>
    </source>
</evidence>
<dbReference type="RefSeq" id="XP_003146569.1">
    <property type="nucleotide sequence ID" value="XM_003146521.2"/>
</dbReference>
<evidence type="ECO:0000256" key="11">
    <source>
        <dbReference type="ARBA" id="ARBA00065398"/>
    </source>
</evidence>
<dbReference type="EMBL" id="JH712090">
    <property type="protein sequence ID" value="EFO17501.1"/>
    <property type="molecule type" value="Genomic_DNA"/>
</dbReference>
<dbReference type="PROSITE" id="PS50157">
    <property type="entry name" value="ZINC_FINGER_C2H2_2"/>
    <property type="match status" value="1"/>
</dbReference>
<comment type="function">
    <text evidence="10">Involved in pre-60S ribosomal particles maturation by promoting the nuclear export of the 60S ribosome.</text>
</comment>
<evidence type="ECO:0000256" key="6">
    <source>
        <dbReference type="ARBA" id="ARBA00022771"/>
    </source>
</evidence>
<evidence type="ECO:0000256" key="5">
    <source>
        <dbReference type="ARBA" id="ARBA00022723"/>
    </source>
</evidence>
<dbReference type="InParanoid" id="A0A1S0TPZ9"/>
<comment type="subcellular location">
    <subcellularLocation>
        <location evidence="2">Cytoplasm</location>
    </subcellularLocation>
    <subcellularLocation>
        <location evidence="1">Nucleus</location>
    </subcellularLocation>
</comment>
<dbReference type="PANTHER" id="PTHR46095:SF1">
    <property type="entry name" value="ZINC FINGER PROTEIN 593"/>
    <property type="match status" value="1"/>
</dbReference>
<proteinExistence type="inferred from homology"/>
<dbReference type="InterPro" id="IPR051879">
    <property type="entry name" value="C2H2-ZF_Maturation_Protein"/>
</dbReference>